<evidence type="ECO:0000256" key="1">
    <source>
        <dbReference type="SAM" id="Coils"/>
    </source>
</evidence>
<protein>
    <submittedName>
        <fullName evidence="4">Uncharacterized protein</fullName>
    </submittedName>
</protein>
<dbReference type="PANTHER" id="PTHR23159:SF31">
    <property type="entry name" value="CENTROSOME-ASSOCIATED PROTEIN CEP250 ISOFORM X1"/>
    <property type="match status" value="1"/>
</dbReference>
<dbReference type="Proteomes" id="UP000176938">
    <property type="component" value="Unassembled WGS sequence"/>
</dbReference>
<reference evidence="4 5" key="1">
    <citation type="journal article" date="2016" name="Nat. Commun.">
        <title>Thousands of microbial genomes shed light on interconnected biogeochemical processes in an aquifer system.</title>
        <authorList>
            <person name="Anantharaman K."/>
            <person name="Brown C.T."/>
            <person name="Hug L.A."/>
            <person name="Sharon I."/>
            <person name="Castelle C.J."/>
            <person name="Probst A.J."/>
            <person name="Thomas B.C."/>
            <person name="Singh A."/>
            <person name="Wilkins M.J."/>
            <person name="Karaoz U."/>
            <person name="Brodie E.L."/>
            <person name="Williams K.H."/>
            <person name="Hubbard S.S."/>
            <person name="Banfield J.F."/>
        </authorList>
    </citation>
    <scope>NUCLEOTIDE SEQUENCE [LARGE SCALE GENOMIC DNA]</scope>
</reference>
<feature type="coiled-coil region" evidence="1">
    <location>
        <begin position="1305"/>
        <end position="1332"/>
    </location>
</feature>
<keyword evidence="1" id="KW-0175">Coiled coil</keyword>
<evidence type="ECO:0000256" key="3">
    <source>
        <dbReference type="SAM" id="Phobius"/>
    </source>
</evidence>
<dbReference type="EMBL" id="METP01000019">
    <property type="protein sequence ID" value="OGC06506.1"/>
    <property type="molecule type" value="Genomic_DNA"/>
</dbReference>
<keyword evidence="3" id="KW-0812">Transmembrane</keyword>
<evidence type="ECO:0000256" key="2">
    <source>
        <dbReference type="SAM" id="MobiDB-lite"/>
    </source>
</evidence>
<dbReference type="PANTHER" id="PTHR23159">
    <property type="entry name" value="CENTROSOMAL PROTEIN 2"/>
    <property type="match status" value="1"/>
</dbReference>
<feature type="region of interest" description="Disordered" evidence="2">
    <location>
        <begin position="1471"/>
        <end position="1507"/>
    </location>
</feature>
<dbReference type="Gene3D" id="1.20.5.340">
    <property type="match status" value="1"/>
</dbReference>
<keyword evidence="3" id="KW-1133">Transmembrane helix</keyword>
<feature type="region of interest" description="Disordered" evidence="2">
    <location>
        <begin position="1"/>
        <end position="76"/>
    </location>
</feature>
<evidence type="ECO:0000313" key="5">
    <source>
        <dbReference type="Proteomes" id="UP000176938"/>
    </source>
</evidence>
<evidence type="ECO:0000313" key="4">
    <source>
        <dbReference type="EMBL" id="OGC06506.1"/>
    </source>
</evidence>
<name>A0A1F4REH3_UNCSA</name>
<proteinExistence type="predicted"/>
<organism evidence="4 5">
    <name type="scientific">candidate division WOR-1 bacterium RIFCSPLOWO2_02_FULL_46_20</name>
    <dbReference type="NCBI Taxonomy" id="1802567"/>
    <lineage>
        <taxon>Bacteria</taxon>
        <taxon>Bacillati</taxon>
        <taxon>Saganbacteria</taxon>
    </lineage>
</organism>
<keyword evidence="3" id="KW-0472">Membrane</keyword>
<feature type="coiled-coil region" evidence="1">
    <location>
        <begin position="1375"/>
        <end position="1416"/>
    </location>
</feature>
<feature type="compositionally biased region" description="Polar residues" evidence="2">
    <location>
        <begin position="43"/>
        <end position="52"/>
    </location>
</feature>
<feature type="compositionally biased region" description="Polar residues" evidence="2">
    <location>
        <begin position="1475"/>
        <end position="1485"/>
    </location>
</feature>
<feature type="transmembrane region" description="Helical" evidence="3">
    <location>
        <begin position="616"/>
        <end position="643"/>
    </location>
</feature>
<sequence length="1507" mass="164236">MVQSSAPIQKTDEAQDTDRYQGDIPGGYFDSSEEVNDSGGGPQDSSGVSSQKRGAAPPASSGTDSPPNDSSNYLDVGADLDGAMEDFLDEIINNDDLYLRNSGGYRIINEELWESYYRRIQGLMNLVLMIAMIADARSENSWMIFETFSDLPPASEQTKTSNLTEGIAKANETFMKLFNKTQVILLQDVQAHNASVYKKKMKKAEKMMDDWYEGVLNWLNLGATERKQLDLQKAVNEGYESVLAQNISSLSPGLSFSGINDGVDAKGDRVFEELSQADNYIQYDKNGYIDLNATKAWIVDLRQRLSGLANYNRLLVSTQADREENQKMIWEVFTEKDSGSSKMKGVESALEQEIAHQTLLFDKFASVILELQGTTNKIHHIDKQIEKWEDSLGLRILGGILSFAALVIGIIGLAMGWGAILLGALVAGLSTGGALSQWGAQQVADSVDDEYVPGGFDSQQAVATIVREARDARARQNEELREADRSVESEVEWLDRKQDELMSEIGYGQISTISDGYYQIEYGELGSLQRQLTGVQNMLRVIQMIRETRSAARRAIFSAFTGLRAGSDSPLIKGMLETTLTQSNVKFQSLSSYLTEIQQAHNWEQQQKIAMERATFALKVSLISAFGSAGLAAGIGAIAGVAGQVVAKVALYTFSITQAIGNALAGYISARWGAGSNGNTSNGVAFDPDVSSIRKETRRSSNGDYLRYLDQESNEIYSEMLDFSKSIISAGDNRVGVNSKHIADLQKRLAMINNLLLVLTSIHETKAKASQAIARSYGASVGSVEGTSELVGSQVEASLNTFATIKRILSEKVEVANRAAQASDEVTSAGWRLAISSVLGATGIALGSFVSTFYFAITSASIALSNAVFDLVNSLNHAKDDYGNFEKYTQENKKSAPREENRRSQDNVEEVLGSLDRQLEELAALDSAYMVEVGGGNWGLNMGMVNQTQLAMEKIFRVVEILNSMQRALPEIIGRISGRPSIASLSALDQTISNIQQTAFAVLETEIDAMQTVVARRNEMNAFTRQAWQAAFRAGIAAISLAITSIKANLNQKLDNINNNIENRVELTPTEQADQLEIQETLDTYAWVSQAVSLSGIISDVVVGEIYDATQEDAGYSEKAAAKNVDKAQSSKNRVEGFGDKLDAVEETITANKLYGSAITLESQAIGIFTEKMDALVQMLGSLGESIGQFTAERIDAAGDENGFYTEIDEAAVAALAPQPQGPDAVTPFSADNEQAPPSTRAYVEALDQLIARREVLMQQETQVTESSTRLAELAAQTENLSLEEIQQIVSQPASGEQIDPQEQLLRLQTRLGELRSEVDRLIGENQRLQGVLPSVLAEVAQIEAGAEQRLRDLMGTSPDEPLTPEQETWLNSALELLGGRVTEIEEQIAQVQARIQELRQEVPELQREIGRLQRQIQDQTDPATSAPAGQEVGAVSRSPLEFIRRFFTSNGGEESSLSPDNSTDVVLAIRHAGNGQSSPQQSYEQAMRDQDVLSGSGSSTGGGYFA</sequence>
<feature type="compositionally biased region" description="Basic and acidic residues" evidence="2">
    <location>
        <begin position="10"/>
        <end position="21"/>
    </location>
</feature>
<feature type="compositionally biased region" description="Polar residues" evidence="2">
    <location>
        <begin position="60"/>
        <end position="73"/>
    </location>
</feature>
<accession>A0A1F4REH3</accession>
<comment type="caution">
    <text evidence="4">The sequence shown here is derived from an EMBL/GenBank/DDBJ whole genome shotgun (WGS) entry which is preliminary data.</text>
</comment>
<gene>
    <name evidence="4" type="ORF">A3H38_01455</name>
</gene>
<feature type="region of interest" description="Disordered" evidence="2">
    <location>
        <begin position="1416"/>
        <end position="1435"/>
    </location>
</feature>